<evidence type="ECO:0000256" key="5">
    <source>
        <dbReference type="ARBA" id="ARBA00022833"/>
    </source>
</evidence>
<dbReference type="InterPro" id="IPR046778">
    <property type="entry name" value="UPF0758_N"/>
</dbReference>
<keyword evidence="3" id="KW-0479">Metal-binding</keyword>
<dbReference type="InterPro" id="IPR025657">
    <property type="entry name" value="RadC_JAB"/>
</dbReference>
<evidence type="ECO:0000256" key="6">
    <source>
        <dbReference type="ARBA" id="ARBA00023049"/>
    </source>
</evidence>
<accession>A0A143YGG9</accession>
<keyword evidence="2" id="KW-0645">Protease</keyword>
<name>A0A143YGG9_9LACT</name>
<feature type="domain" description="MPN" evidence="8">
    <location>
        <begin position="107"/>
        <end position="229"/>
    </location>
</feature>
<comment type="caution">
    <text evidence="11">The sequence shown here is derived from an EMBL/GenBank/DDBJ whole genome shotgun (WGS) entry which is preliminary data.</text>
</comment>
<evidence type="ECO:0000313" key="13">
    <source>
        <dbReference type="Proteomes" id="UP000199686"/>
    </source>
</evidence>
<dbReference type="PANTHER" id="PTHR30471">
    <property type="entry name" value="DNA REPAIR PROTEIN RADC"/>
    <property type="match status" value="1"/>
</dbReference>
<dbReference type="RefSeq" id="WP_068560104.1">
    <property type="nucleotide sequence ID" value="NZ_FJMZ01000007.1"/>
</dbReference>
<evidence type="ECO:0000313" key="11">
    <source>
        <dbReference type="EMBL" id="SFH80181.1"/>
    </source>
</evidence>
<evidence type="ECO:0000313" key="12">
    <source>
        <dbReference type="Proteomes" id="UP000195947"/>
    </source>
</evidence>
<reference evidence="9 12" key="1">
    <citation type="submission" date="2016-02" db="EMBL/GenBank/DDBJ databases">
        <authorList>
            <person name="Strepis N."/>
        </authorList>
    </citation>
    <scope>NUCLEOTIDE SEQUENCE [LARGE SCALE GENOMIC DNA]</scope>
    <source>
        <strain evidence="9">Trichococcus flocculiformis</strain>
    </source>
</reference>
<dbReference type="EMBL" id="FOQC01000016">
    <property type="protein sequence ID" value="SFH80181.1"/>
    <property type="molecule type" value="Genomic_DNA"/>
</dbReference>
<keyword evidence="12" id="KW-1185">Reference proteome</keyword>
<dbReference type="Pfam" id="PF20582">
    <property type="entry name" value="UPF0758_N"/>
    <property type="match status" value="1"/>
</dbReference>
<dbReference type="GO" id="GO:0008237">
    <property type="term" value="F:metallopeptidase activity"/>
    <property type="evidence" value="ECO:0007669"/>
    <property type="project" value="UniProtKB-KW"/>
</dbReference>
<dbReference type="AlphaFoldDB" id="A0A143YGG9"/>
<evidence type="ECO:0000313" key="10">
    <source>
        <dbReference type="EMBL" id="NLD33113.1"/>
    </source>
</evidence>
<dbReference type="CDD" id="cd08071">
    <property type="entry name" value="MPN_DUF2466"/>
    <property type="match status" value="1"/>
</dbReference>
<evidence type="ECO:0000313" key="14">
    <source>
        <dbReference type="Proteomes" id="UP000589373"/>
    </source>
</evidence>
<reference evidence="10 14" key="3">
    <citation type="journal article" date="2020" name="Biotechnol. Biofuels">
        <title>New insights from the biogas microbiome by comprehensive genome-resolved metagenomics of nearly 1600 species originating from multiple anaerobic digesters.</title>
        <authorList>
            <person name="Campanaro S."/>
            <person name="Treu L."/>
            <person name="Rodriguez-R L.M."/>
            <person name="Kovalovszki A."/>
            <person name="Ziels R.M."/>
            <person name="Maus I."/>
            <person name="Zhu X."/>
            <person name="Kougias P.G."/>
            <person name="Basile A."/>
            <person name="Luo G."/>
            <person name="Schluter A."/>
            <person name="Konstantinidis K.T."/>
            <person name="Angelidaki I."/>
        </authorList>
    </citation>
    <scope>NUCLEOTIDE SEQUENCE [LARGE SCALE GENOMIC DNA]</scope>
    <source>
        <strain evidence="10">AS07pgkLD_105</strain>
    </source>
</reference>
<dbReference type="PROSITE" id="PS01302">
    <property type="entry name" value="UPF0758"/>
    <property type="match status" value="1"/>
</dbReference>
<evidence type="ECO:0000256" key="1">
    <source>
        <dbReference type="ARBA" id="ARBA00010243"/>
    </source>
</evidence>
<protein>
    <submittedName>
        <fullName evidence="10">DNA repair protein RadC</fullName>
    </submittedName>
    <submittedName>
        <fullName evidence="11">DNA replication and repair protein RadC</fullName>
    </submittedName>
    <submittedName>
        <fullName evidence="9">Helix-hairpin-helix motif</fullName>
    </submittedName>
</protein>
<dbReference type="Proteomes" id="UP000195947">
    <property type="component" value="Unassembled WGS sequence"/>
</dbReference>
<keyword evidence="6" id="KW-0482">Metalloprotease</keyword>
<comment type="similarity">
    <text evidence="1 7">Belongs to the UPF0758 family.</text>
</comment>
<proteinExistence type="inferred from homology"/>
<dbReference type="InterPro" id="IPR010994">
    <property type="entry name" value="RuvA_2-like"/>
</dbReference>
<dbReference type="InterPro" id="IPR001405">
    <property type="entry name" value="UPF0758"/>
</dbReference>
<evidence type="ECO:0000256" key="3">
    <source>
        <dbReference type="ARBA" id="ARBA00022723"/>
    </source>
</evidence>
<sequence>MVQETNLLMEVPKASRPRERLDQFGEKALATHELLAIVLRTGPRDSNVMQLALRVLNEFEDLHSLKMASLEELTAIHGIGRTKAIEIKACVELGVRVANATQLKSGTITSTQSAGTLLQKEMRDLQQEHVVAVYLNTKNEIIKKKTIFIGSLNSSVAHPREIFREAVRFAAARIILAHNHPSGNPDPSEADLVFTRRMVECGEMMGIEILDHFIIGVDDYLSLREYGII</sequence>
<keyword evidence="4" id="KW-0378">Hydrolase</keyword>
<evidence type="ECO:0000256" key="4">
    <source>
        <dbReference type="ARBA" id="ARBA00022801"/>
    </source>
</evidence>
<dbReference type="Proteomes" id="UP000199686">
    <property type="component" value="Unassembled WGS sequence"/>
</dbReference>
<evidence type="ECO:0000259" key="8">
    <source>
        <dbReference type="PROSITE" id="PS50249"/>
    </source>
</evidence>
<organism evidence="11 13">
    <name type="scientific">Trichococcus flocculiformis</name>
    <dbReference type="NCBI Taxonomy" id="82803"/>
    <lineage>
        <taxon>Bacteria</taxon>
        <taxon>Bacillati</taxon>
        <taxon>Bacillota</taxon>
        <taxon>Bacilli</taxon>
        <taxon>Lactobacillales</taxon>
        <taxon>Carnobacteriaceae</taxon>
        <taxon>Trichococcus</taxon>
    </lineage>
</organism>
<evidence type="ECO:0000256" key="7">
    <source>
        <dbReference type="RuleBase" id="RU003797"/>
    </source>
</evidence>
<dbReference type="EMBL" id="FJMZ01000007">
    <property type="protein sequence ID" value="CZQ88337.1"/>
    <property type="molecule type" value="Genomic_DNA"/>
</dbReference>
<dbReference type="InterPro" id="IPR037518">
    <property type="entry name" value="MPN"/>
</dbReference>
<evidence type="ECO:0000313" key="9">
    <source>
        <dbReference type="EMBL" id="CZQ88337.1"/>
    </source>
</evidence>
<dbReference type="Proteomes" id="UP000589373">
    <property type="component" value="Unassembled WGS sequence"/>
</dbReference>
<dbReference type="Gene3D" id="1.10.150.20">
    <property type="entry name" value="5' to 3' exonuclease, C-terminal subdomain"/>
    <property type="match status" value="1"/>
</dbReference>
<keyword evidence="5" id="KW-0862">Zinc</keyword>
<gene>
    <name evidence="10" type="primary">radC</name>
    <name evidence="10" type="ORF">GX662_12805</name>
    <name evidence="11" type="ORF">SAMN04488507_101616</name>
    <name evidence="9" type="ORF">TFLO_979</name>
</gene>
<dbReference type="EMBL" id="JAAZCD010000297">
    <property type="protein sequence ID" value="NLD33113.1"/>
    <property type="molecule type" value="Genomic_DNA"/>
</dbReference>
<dbReference type="Pfam" id="PF04002">
    <property type="entry name" value="RadC"/>
    <property type="match status" value="1"/>
</dbReference>
<reference evidence="11 13" key="2">
    <citation type="submission" date="2016-10" db="EMBL/GenBank/DDBJ databases">
        <authorList>
            <person name="Varghese N."/>
            <person name="Submissions S."/>
        </authorList>
    </citation>
    <scope>NUCLEOTIDE SEQUENCE [LARGE SCALE GENOMIC DNA]</scope>
    <source>
        <strain evidence="11 13">DSM 2094</strain>
    </source>
</reference>
<dbReference type="GO" id="GO:0006508">
    <property type="term" value="P:proteolysis"/>
    <property type="evidence" value="ECO:0007669"/>
    <property type="project" value="UniProtKB-KW"/>
</dbReference>
<dbReference type="PROSITE" id="PS50249">
    <property type="entry name" value="MPN"/>
    <property type="match status" value="1"/>
</dbReference>
<evidence type="ECO:0000256" key="2">
    <source>
        <dbReference type="ARBA" id="ARBA00022670"/>
    </source>
</evidence>
<dbReference type="InterPro" id="IPR020891">
    <property type="entry name" value="UPF0758_CS"/>
</dbReference>
<dbReference type="SUPFAM" id="SSF47781">
    <property type="entry name" value="RuvA domain 2-like"/>
    <property type="match status" value="1"/>
</dbReference>
<dbReference type="STRING" id="82803.SAMN04488048_10551"/>
<dbReference type="NCBIfam" id="NF000642">
    <property type="entry name" value="PRK00024.1"/>
    <property type="match status" value="1"/>
</dbReference>
<dbReference type="PANTHER" id="PTHR30471:SF3">
    <property type="entry name" value="UPF0758 PROTEIN YEES-RELATED"/>
    <property type="match status" value="1"/>
</dbReference>
<dbReference type="NCBIfam" id="TIGR00608">
    <property type="entry name" value="radc"/>
    <property type="match status" value="1"/>
</dbReference>
<dbReference type="Gene3D" id="3.40.140.10">
    <property type="entry name" value="Cytidine Deaminase, domain 2"/>
    <property type="match status" value="1"/>
</dbReference>
<dbReference type="GO" id="GO:0046872">
    <property type="term" value="F:metal ion binding"/>
    <property type="evidence" value="ECO:0007669"/>
    <property type="project" value="UniProtKB-KW"/>
</dbReference>